<dbReference type="NCBIfam" id="TIGR00536">
    <property type="entry name" value="hemK_fam"/>
    <property type="match status" value="1"/>
</dbReference>
<dbReference type="SUPFAM" id="SSF53335">
    <property type="entry name" value="S-adenosyl-L-methionine-dependent methyltransferases"/>
    <property type="match status" value="1"/>
</dbReference>
<name>A0A2B4RYK0_STYPI</name>
<dbReference type="InterPro" id="IPR019874">
    <property type="entry name" value="RF_methyltr_PrmC"/>
</dbReference>
<comment type="caution">
    <text evidence="8">The sequence shown here is derived from an EMBL/GenBank/DDBJ whole genome shotgun (WGS) entry which is preliminary data.</text>
</comment>
<dbReference type="GO" id="GO:0102559">
    <property type="term" value="F:peptide chain release factor N(5)-glutamine methyltransferase activity"/>
    <property type="evidence" value="ECO:0007669"/>
    <property type="project" value="UniProtKB-EC"/>
</dbReference>
<dbReference type="CDD" id="cd02440">
    <property type="entry name" value="AdoMet_MTases"/>
    <property type="match status" value="1"/>
</dbReference>
<evidence type="ECO:0000256" key="5">
    <source>
        <dbReference type="ARBA" id="ARBA00048391"/>
    </source>
</evidence>
<dbReference type="InterPro" id="IPR007848">
    <property type="entry name" value="Small_mtfrase_dom"/>
</dbReference>
<organism evidence="8 9">
    <name type="scientific">Stylophora pistillata</name>
    <name type="common">Smooth cauliflower coral</name>
    <dbReference type="NCBI Taxonomy" id="50429"/>
    <lineage>
        <taxon>Eukaryota</taxon>
        <taxon>Metazoa</taxon>
        <taxon>Cnidaria</taxon>
        <taxon>Anthozoa</taxon>
        <taxon>Hexacorallia</taxon>
        <taxon>Scleractinia</taxon>
        <taxon>Astrocoeniina</taxon>
        <taxon>Pocilloporidae</taxon>
        <taxon>Stylophora</taxon>
    </lineage>
</organism>
<evidence type="ECO:0000259" key="6">
    <source>
        <dbReference type="Pfam" id="PF05175"/>
    </source>
</evidence>
<dbReference type="InterPro" id="IPR040758">
    <property type="entry name" value="PrmC_N"/>
</dbReference>
<comment type="catalytic activity">
    <reaction evidence="5">
        <text>L-glutaminyl-[peptide chain release factor] + S-adenosyl-L-methionine = N(5)-methyl-L-glutaminyl-[peptide chain release factor] + S-adenosyl-L-homocysteine + H(+)</text>
        <dbReference type="Rhea" id="RHEA:42896"/>
        <dbReference type="Rhea" id="RHEA-COMP:10271"/>
        <dbReference type="Rhea" id="RHEA-COMP:10272"/>
        <dbReference type="ChEBI" id="CHEBI:15378"/>
        <dbReference type="ChEBI" id="CHEBI:30011"/>
        <dbReference type="ChEBI" id="CHEBI:57856"/>
        <dbReference type="ChEBI" id="CHEBI:59789"/>
        <dbReference type="ChEBI" id="CHEBI:61891"/>
        <dbReference type="EC" id="2.1.1.297"/>
    </reaction>
</comment>
<dbReference type="PROSITE" id="PS00092">
    <property type="entry name" value="N6_MTASE"/>
    <property type="match status" value="1"/>
</dbReference>
<dbReference type="Pfam" id="PF17827">
    <property type="entry name" value="PrmC_N"/>
    <property type="match status" value="1"/>
</dbReference>
<dbReference type="NCBIfam" id="TIGR03534">
    <property type="entry name" value="RF_mod_PrmC"/>
    <property type="match status" value="1"/>
</dbReference>
<dbReference type="Proteomes" id="UP000225706">
    <property type="component" value="Unassembled WGS sequence"/>
</dbReference>
<dbReference type="InterPro" id="IPR002052">
    <property type="entry name" value="DNA_methylase_N6_adenine_CS"/>
</dbReference>
<accession>A0A2B4RYK0</accession>
<evidence type="ECO:0000313" key="9">
    <source>
        <dbReference type="Proteomes" id="UP000225706"/>
    </source>
</evidence>
<evidence type="ECO:0000259" key="7">
    <source>
        <dbReference type="Pfam" id="PF17827"/>
    </source>
</evidence>
<feature type="domain" description="Methyltransferase small" evidence="6">
    <location>
        <begin position="167"/>
        <end position="249"/>
    </location>
</feature>
<proteinExistence type="predicted"/>
<keyword evidence="9" id="KW-1185">Reference proteome</keyword>
<dbReference type="InterPro" id="IPR050320">
    <property type="entry name" value="N5-glutamine_MTase"/>
</dbReference>
<evidence type="ECO:0000256" key="3">
    <source>
        <dbReference type="ARBA" id="ARBA00022679"/>
    </source>
</evidence>
<dbReference type="InterPro" id="IPR004556">
    <property type="entry name" value="HemK-like"/>
</dbReference>
<dbReference type="GO" id="GO:0032259">
    <property type="term" value="P:methylation"/>
    <property type="evidence" value="ECO:0007669"/>
    <property type="project" value="UniProtKB-KW"/>
</dbReference>
<evidence type="ECO:0000256" key="4">
    <source>
        <dbReference type="ARBA" id="ARBA00022691"/>
    </source>
</evidence>
<dbReference type="Gene3D" id="1.10.8.10">
    <property type="entry name" value="DNA helicase RuvA subunit, C-terminal domain"/>
    <property type="match status" value="1"/>
</dbReference>
<evidence type="ECO:0000256" key="1">
    <source>
        <dbReference type="ARBA" id="ARBA00012771"/>
    </source>
</evidence>
<gene>
    <name evidence="8" type="primary">Hemk1</name>
    <name evidence="8" type="ORF">AWC38_SpisGene14112</name>
</gene>
<keyword evidence="4" id="KW-0949">S-adenosyl-L-methionine</keyword>
<dbReference type="AlphaFoldDB" id="A0A2B4RYK0"/>
<dbReference type="EMBL" id="LSMT01000278">
    <property type="protein sequence ID" value="PFX21398.1"/>
    <property type="molecule type" value="Genomic_DNA"/>
</dbReference>
<dbReference type="InterPro" id="IPR029063">
    <property type="entry name" value="SAM-dependent_MTases_sf"/>
</dbReference>
<dbReference type="Gene3D" id="3.40.50.150">
    <property type="entry name" value="Vaccinia Virus protein VP39"/>
    <property type="match status" value="1"/>
</dbReference>
<sequence>MLASTVLKALRVHHHLRSTNTYIRSQNCGLGAFSFSPGVDVQNVQSQNLKFLTDKWIHRLKRESVPEAELSVKFITEHFLGRERAGVYGVKENSQNLTREEVKKINELCHQRLHRVPVQYIIGEWEFRHLTLAMKPPVFIPRPETEELIDLVAEHHVQDETGGDSFSFLEIGCGSGAICLSLLTEFSKTTCVAIDKNKAAVNLTRNNANRCNVSDRIELLHADLQSVLPLLGSRKFDAIISNPPYIPAKDMALLQPEISRYEDEHALCGGPDGLDVIRDILRISPVLLKPGRRSSVWLEVDISHPKLIDEWISGNELGLNYSATFNDFTRRPRFCHITRK</sequence>
<evidence type="ECO:0000256" key="2">
    <source>
        <dbReference type="ARBA" id="ARBA00022603"/>
    </source>
</evidence>
<dbReference type="STRING" id="50429.A0A2B4RYK0"/>
<dbReference type="OrthoDB" id="269872at2759"/>
<dbReference type="EC" id="2.1.1.297" evidence="1"/>
<dbReference type="PANTHER" id="PTHR18895">
    <property type="entry name" value="HEMK METHYLTRANSFERASE"/>
    <property type="match status" value="1"/>
</dbReference>
<keyword evidence="3 8" id="KW-0808">Transferase</keyword>
<protein>
    <recommendedName>
        <fullName evidence="1">peptide chain release factor N(5)-glutamine methyltransferase</fullName>
        <ecNumber evidence="1">2.1.1.297</ecNumber>
    </recommendedName>
</protein>
<reference evidence="9" key="1">
    <citation type="journal article" date="2017" name="bioRxiv">
        <title>Comparative analysis of the genomes of Stylophora pistillata and Acropora digitifera provides evidence for extensive differences between species of corals.</title>
        <authorList>
            <person name="Voolstra C.R."/>
            <person name="Li Y."/>
            <person name="Liew Y.J."/>
            <person name="Baumgarten S."/>
            <person name="Zoccola D."/>
            <person name="Flot J.-F."/>
            <person name="Tambutte S."/>
            <person name="Allemand D."/>
            <person name="Aranda M."/>
        </authorList>
    </citation>
    <scope>NUCLEOTIDE SEQUENCE [LARGE SCALE GENOMIC DNA]</scope>
</reference>
<dbReference type="PANTHER" id="PTHR18895:SF74">
    <property type="entry name" value="MTRF1L RELEASE FACTOR GLUTAMINE METHYLTRANSFERASE"/>
    <property type="match status" value="1"/>
</dbReference>
<dbReference type="Pfam" id="PF05175">
    <property type="entry name" value="MTS"/>
    <property type="match status" value="1"/>
</dbReference>
<dbReference type="GO" id="GO:0003676">
    <property type="term" value="F:nucleic acid binding"/>
    <property type="evidence" value="ECO:0007669"/>
    <property type="project" value="InterPro"/>
</dbReference>
<dbReference type="GO" id="GO:0005739">
    <property type="term" value="C:mitochondrion"/>
    <property type="evidence" value="ECO:0007669"/>
    <property type="project" value="TreeGrafter"/>
</dbReference>
<feature type="domain" description="Release factor glutamine methyltransferase N-terminal" evidence="7">
    <location>
        <begin position="55"/>
        <end position="123"/>
    </location>
</feature>
<keyword evidence="2 8" id="KW-0489">Methyltransferase</keyword>
<evidence type="ECO:0000313" key="8">
    <source>
        <dbReference type="EMBL" id="PFX21398.1"/>
    </source>
</evidence>